<dbReference type="AlphaFoldDB" id="A0A835PJE4"/>
<evidence type="ECO:0000313" key="3">
    <source>
        <dbReference type="EMBL" id="KAG0453777.1"/>
    </source>
</evidence>
<evidence type="ECO:0000313" key="5">
    <source>
        <dbReference type="Proteomes" id="UP000639772"/>
    </source>
</evidence>
<feature type="region of interest" description="Disordered" evidence="1">
    <location>
        <begin position="16"/>
        <end position="35"/>
    </location>
</feature>
<dbReference type="EMBL" id="JADCNM010000014">
    <property type="protein sequence ID" value="KAG0453777.1"/>
    <property type="molecule type" value="Genomic_DNA"/>
</dbReference>
<keyword evidence="4" id="KW-1185">Reference proteome</keyword>
<organism evidence="2 4">
    <name type="scientific">Vanilla planifolia</name>
    <name type="common">Vanilla</name>
    <dbReference type="NCBI Taxonomy" id="51239"/>
    <lineage>
        <taxon>Eukaryota</taxon>
        <taxon>Viridiplantae</taxon>
        <taxon>Streptophyta</taxon>
        <taxon>Embryophyta</taxon>
        <taxon>Tracheophyta</taxon>
        <taxon>Spermatophyta</taxon>
        <taxon>Magnoliopsida</taxon>
        <taxon>Liliopsida</taxon>
        <taxon>Asparagales</taxon>
        <taxon>Orchidaceae</taxon>
        <taxon>Vanilloideae</taxon>
        <taxon>Vanilleae</taxon>
        <taxon>Vanilla</taxon>
    </lineage>
</organism>
<dbReference type="Proteomes" id="UP000639772">
    <property type="component" value="Unassembled WGS sequence"/>
</dbReference>
<reference evidence="4 5" key="1">
    <citation type="journal article" date="2020" name="Nat. Food">
        <title>A phased Vanilla planifolia genome enables genetic improvement of flavour and production.</title>
        <authorList>
            <person name="Hasing T."/>
            <person name="Tang H."/>
            <person name="Brym M."/>
            <person name="Khazi F."/>
            <person name="Huang T."/>
            <person name="Chambers A.H."/>
        </authorList>
    </citation>
    <scope>NUCLEOTIDE SEQUENCE [LARGE SCALE GENOMIC DNA]</scope>
    <source>
        <tissue evidence="2">Leaf</tissue>
    </source>
</reference>
<feature type="region of interest" description="Disordered" evidence="1">
    <location>
        <begin position="125"/>
        <end position="164"/>
    </location>
</feature>
<dbReference type="EMBL" id="JADCNL010000014">
    <property type="protein sequence ID" value="KAG0452687.1"/>
    <property type="molecule type" value="Genomic_DNA"/>
</dbReference>
<evidence type="ECO:0000256" key="1">
    <source>
        <dbReference type="SAM" id="MobiDB-lite"/>
    </source>
</evidence>
<evidence type="ECO:0000313" key="2">
    <source>
        <dbReference type="EMBL" id="KAG0452687.1"/>
    </source>
</evidence>
<comment type="caution">
    <text evidence="2">The sequence shown here is derived from an EMBL/GenBank/DDBJ whole genome shotgun (WGS) entry which is preliminary data.</text>
</comment>
<accession>A0A835PJE4</accession>
<evidence type="ECO:0000313" key="4">
    <source>
        <dbReference type="Proteomes" id="UP000636800"/>
    </source>
</evidence>
<protein>
    <submittedName>
        <fullName evidence="2">Uncharacterized protein</fullName>
    </submittedName>
</protein>
<gene>
    <name evidence="3" type="ORF">HPP92_025081</name>
    <name evidence="2" type="ORF">HPP92_025351</name>
</gene>
<sequence length="283" mass="31317">MLNDCGNDGLLASPPAPAIFSRSGSGGGNCRQQTSSCRGNRLEEEALGLVSAIQLIAIDEKITPTTKTILCSDLSPTSVTPEHDNIIGGGGLLPPPHLALPPPLPQWRPHCARLRLNDHLHLPVSPEARTTRPPQIFSPVSSSRQPTPEPGFVSLRTTRKRERRRRRLAVAGGPTMIILRRHQEDARTAVQKTPQWSRVWDPSRLCTTPGRVQVQIRPSAGYRLPVDLYPSILRFPRSGGMPQASQDAADEDAGEHRGRRNYDLMEYIRMRDWLVSVGQSDFL</sequence>
<dbReference type="Proteomes" id="UP000636800">
    <property type="component" value="Unassembled WGS sequence"/>
</dbReference>
<proteinExistence type="predicted"/>
<name>A0A835PJE4_VANPL</name>